<dbReference type="AlphaFoldDB" id="A0A2Z6MXT9"/>
<name>A0A2Z6MXT9_TRISU</name>
<evidence type="ECO:0000256" key="1">
    <source>
        <dbReference type="SAM" id="MobiDB-lite"/>
    </source>
</evidence>
<protein>
    <submittedName>
        <fullName evidence="2">Uncharacterized protein</fullName>
    </submittedName>
</protein>
<proteinExistence type="predicted"/>
<feature type="compositionally biased region" description="Acidic residues" evidence="1">
    <location>
        <begin position="97"/>
        <end position="108"/>
    </location>
</feature>
<gene>
    <name evidence="2" type="ORF">TSUD_277280</name>
</gene>
<feature type="region of interest" description="Disordered" evidence="1">
    <location>
        <begin position="1"/>
        <end position="46"/>
    </location>
</feature>
<keyword evidence="3" id="KW-1185">Reference proteome</keyword>
<dbReference type="EMBL" id="DF973668">
    <property type="protein sequence ID" value="GAU37354.1"/>
    <property type="molecule type" value="Genomic_DNA"/>
</dbReference>
<dbReference type="Proteomes" id="UP000242715">
    <property type="component" value="Unassembled WGS sequence"/>
</dbReference>
<evidence type="ECO:0000313" key="3">
    <source>
        <dbReference type="Proteomes" id="UP000242715"/>
    </source>
</evidence>
<organism evidence="2 3">
    <name type="scientific">Trifolium subterraneum</name>
    <name type="common">Subterranean clover</name>
    <dbReference type="NCBI Taxonomy" id="3900"/>
    <lineage>
        <taxon>Eukaryota</taxon>
        <taxon>Viridiplantae</taxon>
        <taxon>Streptophyta</taxon>
        <taxon>Embryophyta</taxon>
        <taxon>Tracheophyta</taxon>
        <taxon>Spermatophyta</taxon>
        <taxon>Magnoliopsida</taxon>
        <taxon>eudicotyledons</taxon>
        <taxon>Gunneridae</taxon>
        <taxon>Pentapetalae</taxon>
        <taxon>rosids</taxon>
        <taxon>fabids</taxon>
        <taxon>Fabales</taxon>
        <taxon>Fabaceae</taxon>
        <taxon>Papilionoideae</taxon>
        <taxon>50 kb inversion clade</taxon>
        <taxon>NPAAA clade</taxon>
        <taxon>Hologalegina</taxon>
        <taxon>IRL clade</taxon>
        <taxon>Trifolieae</taxon>
        <taxon>Trifolium</taxon>
    </lineage>
</organism>
<evidence type="ECO:0000313" key="2">
    <source>
        <dbReference type="EMBL" id="GAU37354.1"/>
    </source>
</evidence>
<feature type="compositionally biased region" description="Basic and acidic residues" evidence="1">
    <location>
        <begin position="7"/>
        <end position="24"/>
    </location>
</feature>
<feature type="region of interest" description="Disordered" evidence="1">
    <location>
        <begin position="75"/>
        <end position="108"/>
    </location>
</feature>
<accession>A0A2Z6MXT9</accession>
<reference evidence="3" key="1">
    <citation type="journal article" date="2017" name="Front. Plant Sci.">
        <title>Climate Clever Clovers: New Paradigm to Reduce the Environmental Footprint of Ruminants by Breeding Low Methanogenic Forages Utilizing Haplotype Variation.</title>
        <authorList>
            <person name="Kaur P."/>
            <person name="Appels R."/>
            <person name="Bayer P.E."/>
            <person name="Keeble-Gagnere G."/>
            <person name="Wang J."/>
            <person name="Hirakawa H."/>
            <person name="Shirasawa K."/>
            <person name="Vercoe P."/>
            <person name="Stefanova K."/>
            <person name="Durmic Z."/>
            <person name="Nichols P."/>
            <person name="Revell C."/>
            <person name="Isobe S.N."/>
            <person name="Edwards D."/>
            <person name="Erskine W."/>
        </authorList>
    </citation>
    <scope>NUCLEOTIDE SEQUENCE [LARGE SCALE GENOMIC DNA]</scope>
    <source>
        <strain evidence="3">cv. Daliak</strain>
    </source>
</reference>
<sequence>MGQKVNEPNKHGKDTLRVDLKESKGPLVSRQNQNTEHPIKNGSRVDPVQILSYPNMKQMDTISFRAVRTDEQNRFGVESHLKPPAPNESTRERLNEEFEDAKEDDDDLVAETMLLR</sequence>